<dbReference type="Pfam" id="PF14479">
    <property type="entry name" value="HeLo"/>
    <property type="match status" value="1"/>
</dbReference>
<dbReference type="Gene3D" id="1.25.40.20">
    <property type="entry name" value="Ankyrin repeat-containing domain"/>
    <property type="match status" value="3"/>
</dbReference>
<keyword evidence="6" id="KW-1185">Reference proteome</keyword>
<evidence type="ECO:0000256" key="1">
    <source>
        <dbReference type="ARBA" id="ARBA00022737"/>
    </source>
</evidence>
<accession>A0A8H6FFX8</accession>
<dbReference type="Proteomes" id="UP000578531">
    <property type="component" value="Unassembled WGS sequence"/>
</dbReference>
<dbReference type="InterPro" id="IPR002110">
    <property type="entry name" value="Ankyrin_rpt"/>
</dbReference>
<feature type="repeat" description="ANK" evidence="3">
    <location>
        <begin position="558"/>
        <end position="590"/>
    </location>
</feature>
<name>A0A8H6FFX8_9LECA</name>
<dbReference type="PROSITE" id="PS50297">
    <property type="entry name" value="ANK_REP_REGION"/>
    <property type="match status" value="6"/>
</dbReference>
<feature type="repeat" description="ANK" evidence="3">
    <location>
        <begin position="256"/>
        <end position="288"/>
    </location>
</feature>
<dbReference type="PROSITE" id="PS50088">
    <property type="entry name" value="ANK_REPEAT"/>
    <property type="match status" value="7"/>
</dbReference>
<feature type="repeat" description="ANK" evidence="3">
    <location>
        <begin position="289"/>
        <end position="315"/>
    </location>
</feature>
<dbReference type="SMART" id="SM00248">
    <property type="entry name" value="ANK"/>
    <property type="match status" value="11"/>
</dbReference>
<dbReference type="OrthoDB" id="20872at2759"/>
<feature type="domain" description="Prion-inhibition and propagation HeLo" evidence="4">
    <location>
        <begin position="21"/>
        <end position="224"/>
    </location>
</feature>
<reference evidence="5 6" key="1">
    <citation type="journal article" date="2020" name="Genomics">
        <title>Complete, high-quality genomes from long-read metagenomic sequencing of two wolf lichen thalli reveals enigmatic genome architecture.</title>
        <authorList>
            <person name="McKenzie S.K."/>
            <person name="Walston R.F."/>
            <person name="Allen J.L."/>
        </authorList>
    </citation>
    <scope>NUCLEOTIDE SEQUENCE [LARGE SCALE GENOMIC DNA]</scope>
    <source>
        <strain evidence="5">WasteWater2</strain>
    </source>
</reference>
<dbReference type="RefSeq" id="XP_037158822.1">
    <property type="nucleotide sequence ID" value="XM_037314286.1"/>
</dbReference>
<dbReference type="PANTHER" id="PTHR24198">
    <property type="entry name" value="ANKYRIN REPEAT AND PROTEIN KINASE DOMAIN-CONTAINING PROTEIN"/>
    <property type="match status" value="1"/>
</dbReference>
<dbReference type="InterPro" id="IPR038305">
    <property type="entry name" value="HeLo_sf"/>
</dbReference>
<dbReference type="Gene3D" id="1.20.120.1020">
    <property type="entry name" value="Prion-inhibition and propagation, HeLo domain"/>
    <property type="match status" value="1"/>
</dbReference>
<dbReference type="SUPFAM" id="SSF48403">
    <property type="entry name" value="Ankyrin repeat"/>
    <property type="match status" value="1"/>
</dbReference>
<keyword evidence="2 3" id="KW-0040">ANK repeat</keyword>
<protein>
    <recommendedName>
        <fullName evidence="4">Prion-inhibition and propagation HeLo domain-containing protein</fullName>
    </recommendedName>
</protein>
<dbReference type="GeneID" id="59294051"/>
<evidence type="ECO:0000313" key="5">
    <source>
        <dbReference type="EMBL" id="KAF6226671.1"/>
    </source>
</evidence>
<feature type="repeat" description="ANK" evidence="3">
    <location>
        <begin position="322"/>
        <end position="344"/>
    </location>
</feature>
<dbReference type="Pfam" id="PF12796">
    <property type="entry name" value="Ank_2"/>
    <property type="match status" value="4"/>
</dbReference>
<dbReference type="AlphaFoldDB" id="A0A8H6FFX8"/>
<evidence type="ECO:0000256" key="2">
    <source>
        <dbReference type="ARBA" id="ARBA00023043"/>
    </source>
</evidence>
<gene>
    <name evidence="5" type="ORF">HO173_012417</name>
</gene>
<feature type="repeat" description="ANK" evidence="3">
    <location>
        <begin position="591"/>
        <end position="623"/>
    </location>
</feature>
<evidence type="ECO:0000313" key="6">
    <source>
        <dbReference type="Proteomes" id="UP000578531"/>
    </source>
</evidence>
<evidence type="ECO:0000256" key="3">
    <source>
        <dbReference type="PROSITE-ProRule" id="PRU00023"/>
    </source>
</evidence>
<organism evidence="5 6">
    <name type="scientific">Letharia columbiana</name>
    <dbReference type="NCBI Taxonomy" id="112416"/>
    <lineage>
        <taxon>Eukaryota</taxon>
        <taxon>Fungi</taxon>
        <taxon>Dikarya</taxon>
        <taxon>Ascomycota</taxon>
        <taxon>Pezizomycotina</taxon>
        <taxon>Lecanoromycetes</taxon>
        <taxon>OSLEUM clade</taxon>
        <taxon>Lecanoromycetidae</taxon>
        <taxon>Lecanorales</taxon>
        <taxon>Lecanorineae</taxon>
        <taxon>Parmeliaceae</taxon>
        <taxon>Letharia</taxon>
    </lineage>
</organism>
<dbReference type="InterPro" id="IPR036770">
    <property type="entry name" value="Ankyrin_rpt-contain_sf"/>
</dbReference>
<comment type="caution">
    <text evidence="5">The sequence shown here is derived from an EMBL/GenBank/DDBJ whole genome shotgun (WGS) entry which is preliminary data.</text>
</comment>
<dbReference type="InterPro" id="IPR029498">
    <property type="entry name" value="HeLo_dom"/>
</dbReference>
<evidence type="ECO:0000259" key="4">
    <source>
        <dbReference type="Pfam" id="PF14479"/>
    </source>
</evidence>
<dbReference type="PANTHER" id="PTHR24198:SF165">
    <property type="entry name" value="ANKYRIN REPEAT-CONTAINING PROTEIN-RELATED"/>
    <property type="match status" value="1"/>
</dbReference>
<dbReference type="EMBL" id="JACCJC010000090">
    <property type="protein sequence ID" value="KAF6226671.1"/>
    <property type="molecule type" value="Genomic_DNA"/>
</dbReference>
<feature type="repeat" description="ANK" evidence="3">
    <location>
        <begin position="525"/>
        <end position="557"/>
    </location>
</feature>
<keyword evidence="1" id="KW-0677">Repeat</keyword>
<proteinExistence type="predicted"/>
<feature type="repeat" description="ANK" evidence="3">
    <location>
        <begin position="458"/>
        <end position="490"/>
    </location>
</feature>
<sequence length="650" mass="72334">MVDSARMATGLEAVGAASTLVSIIGFSFQIFDGCVKGFVLLSTAGNLGRDADIFRSMLDWEQFRLEQWAEKVNLQDPSQADMLMDWKLVADTLQHLENLTNDTRLLKEKYNLVLLEKAPPLMKATAVLDDEKTSTSRFKRLFGQGEKYSSTAAAKVIQAKNSYPKKLWWAAVDKQSMKRLIDDIAHFVQRLHDLLNSSIQSQMKQSVDTLLHDATQRYQNVPDLEFLRELAARMKPTRPDYGHADEDDINAEIDKKFRNLLFHSIRKGDTEEVELLLDKGVDVHADDNVGWPPMVRAAEHGQLAIVEILLERGANPLKGTVGDRLPLHFAAEGGHLAVVRLLLKQPSVDPNLKDYTGQTAIFKAANNGHHAVVELLLQQKGIDPDAVSKDGFTPLLQTIFGRHQKVVRLLLDRADVNANQCDTTYKQTPLWMASTAGDEILQMFLERKDIEINGQSRWGETPLYQAIQRKRLSAAKMLLDAGADPNVPTDEKKTVLSWAAAEGSEESIGLLLKQPSIDLDVPDKSGQTPLLRAADAGHTKCVRMLLDKGANVKHADNEGWTALSLAAIKGHKVVAKLLLKNSAEINAQDRKGNTPLALAAEKNHDAVVRFLLENGADADLPDEDEETPFEKARDRHMDQIVEVFKEILKL</sequence>